<dbReference type="Pfam" id="PF13715">
    <property type="entry name" value="CarbopepD_reg_2"/>
    <property type="match status" value="1"/>
</dbReference>
<dbReference type="NCBIfam" id="TIGR04056">
    <property type="entry name" value="OMP_RagA_SusC"/>
    <property type="match status" value="1"/>
</dbReference>
<comment type="caution">
    <text evidence="13">The sequence shown here is derived from an EMBL/GenBank/DDBJ whole genome shotgun (WGS) entry which is preliminary data.</text>
</comment>
<evidence type="ECO:0000256" key="10">
    <source>
        <dbReference type="SAM" id="SignalP"/>
    </source>
</evidence>
<evidence type="ECO:0000259" key="11">
    <source>
        <dbReference type="Pfam" id="PF00593"/>
    </source>
</evidence>
<dbReference type="Pfam" id="PF00593">
    <property type="entry name" value="TonB_dep_Rec_b-barrel"/>
    <property type="match status" value="1"/>
</dbReference>
<dbReference type="Gene3D" id="2.40.170.20">
    <property type="entry name" value="TonB-dependent receptor, beta-barrel domain"/>
    <property type="match status" value="1"/>
</dbReference>
<dbReference type="InterPro" id="IPR023996">
    <property type="entry name" value="TonB-dep_OMP_SusC/RagA"/>
</dbReference>
<dbReference type="InterPro" id="IPR008969">
    <property type="entry name" value="CarboxyPept-like_regulatory"/>
</dbReference>
<keyword evidence="2 8" id="KW-0813">Transport</keyword>
<keyword evidence="3 8" id="KW-1134">Transmembrane beta strand</keyword>
<dbReference type="FunFam" id="2.60.40.1120:FF:000003">
    <property type="entry name" value="Outer membrane protein Omp121"/>
    <property type="match status" value="1"/>
</dbReference>
<evidence type="ECO:0000256" key="5">
    <source>
        <dbReference type="ARBA" id="ARBA00023077"/>
    </source>
</evidence>
<dbReference type="InterPro" id="IPR000531">
    <property type="entry name" value="Beta-barrel_TonB"/>
</dbReference>
<dbReference type="InterPro" id="IPR012910">
    <property type="entry name" value="Plug_dom"/>
</dbReference>
<dbReference type="EMBL" id="QRNE01000035">
    <property type="protein sequence ID" value="RHK28019.1"/>
    <property type="molecule type" value="Genomic_DNA"/>
</dbReference>
<evidence type="ECO:0000256" key="1">
    <source>
        <dbReference type="ARBA" id="ARBA00004571"/>
    </source>
</evidence>
<dbReference type="SUPFAM" id="SSF56935">
    <property type="entry name" value="Porins"/>
    <property type="match status" value="1"/>
</dbReference>
<dbReference type="Gene3D" id="2.60.40.1120">
    <property type="entry name" value="Carboxypeptidase-like, regulatory domain"/>
    <property type="match status" value="1"/>
</dbReference>
<comment type="subcellular location">
    <subcellularLocation>
        <location evidence="1 8">Cell outer membrane</location>
        <topology evidence="1 8">Multi-pass membrane protein</topology>
    </subcellularLocation>
</comment>
<feature type="signal peptide" evidence="10">
    <location>
        <begin position="1"/>
        <end position="25"/>
    </location>
</feature>
<evidence type="ECO:0000256" key="3">
    <source>
        <dbReference type="ARBA" id="ARBA00022452"/>
    </source>
</evidence>
<dbReference type="FunFam" id="2.170.130.10:FF:000008">
    <property type="entry name" value="SusC/RagA family TonB-linked outer membrane protein"/>
    <property type="match status" value="1"/>
</dbReference>
<dbReference type="Proteomes" id="UP000285503">
    <property type="component" value="Unassembled WGS sequence"/>
</dbReference>
<accession>A0A415FYH6</accession>
<dbReference type="AlphaFoldDB" id="A0A415FYH6"/>
<dbReference type="NCBIfam" id="TIGR04057">
    <property type="entry name" value="SusC_RagA_signa"/>
    <property type="match status" value="1"/>
</dbReference>
<protein>
    <submittedName>
        <fullName evidence="13">TonB-dependent receptor</fullName>
    </submittedName>
</protein>
<organism evidence="13 14">
    <name type="scientific">Bacteroides xylanisolvens</name>
    <dbReference type="NCBI Taxonomy" id="371601"/>
    <lineage>
        <taxon>Bacteria</taxon>
        <taxon>Pseudomonadati</taxon>
        <taxon>Bacteroidota</taxon>
        <taxon>Bacteroidia</taxon>
        <taxon>Bacteroidales</taxon>
        <taxon>Bacteroidaceae</taxon>
        <taxon>Bacteroides</taxon>
    </lineage>
</organism>
<feature type="domain" description="TonB-dependent receptor-like beta-barrel" evidence="11">
    <location>
        <begin position="398"/>
        <end position="803"/>
    </location>
</feature>
<name>A0A415FYH6_9BACE</name>
<dbReference type="RefSeq" id="WP_015533047.1">
    <property type="nucleotide sequence ID" value="NZ_CP103098.1"/>
</dbReference>
<proteinExistence type="inferred from homology"/>
<keyword evidence="10" id="KW-0732">Signal</keyword>
<keyword evidence="6 8" id="KW-0472">Membrane</keyword>
<keyword evidence="7 8" id="KW-0998">Cell outer membrane</keyword>
<dbReference type="InterPro" id="IPR039426">
    <property type="entry name" value="TonB-dep_rcpt-like"/>
</dbReference>
<reference evidence="13 14" key="1">
    <citation type="submission" date="2018-08" db="EMBL/GenBank/DDBJ databases">
        <title>A genome reference for cultivated species of the human gut microbiota.</title>
        <authorList>
            <person name="Zou Y."/>
            <person name="Xue W."/>
            <person name="Luo G."/>
        </authorList>
    </citation>
    <scope>NUCLEOTIDE SEQUENCE [LARGE SCALE GENOMIC DNA]</scope>
    <source>
        <strain evidence="13 14">AF46-11NS</strain>
    </source>
</reference>
<dbReference type="Pfam" id="PF07715">
    <property type="entry name" value="Plug"/>
    <property type="match status" value="1"/>
</dbReference>
<dbReference type="SUPFAM" id="SSF49464">
    <property type="entry name" value="Carboxypeptidase regulatory domain-like"/>
    <property type="match status" value="1"/>
</dbReference>
<evidence type="ECO:0000313" key="13">
    <source>
        <dbReference type="EMBL" id="RHK28019.1"/>
    </source>
</evidence>
<keyword evidence="5 9" id="KW-0798">TonB box</keyword>
<gene>
    <name evidence="13" type="ORF">DW075_08275</name>
</gene>
<feature type="chain" id="PRO_5019140719" evidence="10">
    <location>
        <begin position="26"/>
        <end position="1007"/>
    </location>
</feature>
<evidence type="ECO:0000256" key="8">
    <source>
        <dbReference type="PROSITE-ProRule" id="PRU01360"/>
    </source>
</evidence>
<dbReference type="InterPro" id="IPR037066">
    <property type="entry name" value="Plug_dom_sf"/>
</dbReference>
<dbReference type="Gene3D" id="2.170.130.10">
    <property type="entry name" value="TonB-dependent receptor, plug domain"/>
    <property type="match status" value="1"/>
</dbReference>
<evidence type="ECO:0000259" key="12">
    <source>
        <dbReference type="Pfam" id="PF07715"/>
    </source>
</evidence>
<evidence type="ECO:0000256" key="2">
    <source>
        <dbReference type="ARBA" id="ARBA00022448"/>
    </source>
</evidence>
<evidence type="ECO:0000256" key="6">
    <source>
        <dbReference type="ARBA" id="ARBA00023136"/>
    </source>
</evidence>
<evidence type="ECO:0000256" key="9">
    <source>
        <dbReference type="RuleBase" id="RU003357"/>
    </source>
</evidence>
<feature type="domain" description="TonB-dependent receptor plug" evidence="12">
    <location>
        <begin position="116"/>
        <end position="231"/>
    </location>
</feature>
<dbReference type="GO" id="GO:0009279">
    <property type="term" value="C:cell outer membrane"/>
    <property type="evidence" value="ECO:0007669"/>
    <property type="project" value="UniProtKB-SubCell"/>
</dbReference>
<keyword evidence="4 8" id="KW-0812">Transmembrane</keyword>
<dbReference type="PROSITE" id="PS52016">
    <property type="entry name" value="TONB_DEPENDENT_REC_3"/>
    <property type="match status" value="1"/>
</dbReference>
<evidence type="ECO:0000256" key="7">
    <source>
        <dbReference type="ARBA" id="ARBA00023237"/>
    </source>
</evidence>
<dbReference type="InterPro" id="IPR036942">
    <property type="entry name" value="Beta-barrel_TonB_sf"/>
</dbReference>
<dbReference type="InterPro" id="IPR023997">
    <property type="entry name" value="TonB-dep_OMP_SusC/RagA_CS"/>
</dbReference>
<sequence length="1007" mass="111092">MKKSLRLKALLTLLVGLFLSIGAFAQQIAVKGHVKDTTGEPVIGANVLVKGTTNGTITDFDGNFMLNVPKDAILSVSFVGYKSAEVKAASTVMVTLEDDSQVLDAVVVIGYGSVKKNDMTGSVTAIKPDKLNKGLITNAQDMMTGKIAGVSVISKGGAPGEGATIRIRGGSSLTAENDPLIVIDGLAMDNKGVKGLANPLSMVNPNDIESFTVLKDASATAIYGSRASNGVIIITTKKGQAGARPTISYDGNVSVSTVKSTVDVMDGDQFRSFIKDIWGEDSEAYSKLGNANTDWQKEIFRPAVSTDHNLTISGGLKNMPYRVSFGYTNQNGIVKTSKFERYTASVSLAPSFFEDHLKINANLKGMIAKNRYADGGAVGSAVSFDPTQSVRSDDPYHQYYFDGYFQWNTDASSLNDDTWKRTFNGNAPGNPVALLEEKDDRAISKSLIGNLELDYKFHFLPDLHAHVNGGMDLSTGKQYTDVSPYSSTNNYYGSYGWEQKDKYNLSLNAYLQYSKDFTDKHRFDVMAGYEWQHFHDTSDQEYWGLYPLSNNVVENRGQRYNNTSSGSATESYLVSFFGRVNYTLLDRYLFTATVRQDGSSRFHKNNRWGLFPSFALGWKLKEEAFLKDVDVLSDLKLRLGYGITGQQNINSGDYPYLAVYETNKDGAYYPILGEGTTYRPNAYNPDLKWEKTTTYNVGLDFGFLNNRINGAVDYYYRKTTDLLNSVFVSAGTNFKNKVLSNVGSLENSGIEFSINSKPVVTTDWTWDLGFNITYNKNEITKLTTGDSENYYVAAGDNIGGGRDMKAMAHAVGHPASSFYVYQQVYDENGKPIENEFVDRNGDGTINGDDRYFYKKPTADVLMGLTSRLSYKSWDFSFSLRASLNNYVYNSVEAGGSDCNPTSVYSFGALNNRPLMGVANNIQNLKDNTLLSDYFVQNASFMKCDNITLGYSFKKLFGAPIGGRVYAAVQNVFTITKYKGLDPEVEKGLDNNIYPRPLTTLIGLSLNF</sequence>
<comment type="similarity">
    <text evidence="8 9">Belongs to the TonB-dependent receptor family.</text>
</comment>
<keyword evidence="13" id="KW-0675">Receptor</keyword>
<evidence type="ECO:0000256" key="4">
    <source>
        <dbReference type="ARBA" id="ARBA00022692"/>
    </source>
</evidence>
<evidence type="ECO:0000313" key="14">
    <source>
        <dbReference type="Proteomes" id="UP000285503"/>
    </source>
</evidence>